<feature type="region of interest" description="Disordered" evidence="2">
    <location>
        <begin position="1"/>
        <end position="35"/>
    </location>
</feature>
<proteinExistence type="predicted"/>
<sequence>MAEPRRLSASNSAQHLPGATTSGQRVPPSASSVSLAFPQSTSMHSLLASQVRSSGTWTTSSGELGLLSDTDEVEDRAIFVHEYNRLAKKHGVRLLIVDDFHEEQQCHNMAKSPEKRGWLYRLLRANNEQTTSSPGQLQLRHKRSVSDLAHMIRSRLEPPRVVYIQDMVRLSGKSMLYLPQDYAPCSLVLPTCLRATAQHLAQNANTRGLFRIPGSVKVVTALFDYYCCPEPGGESISSTVRCANLPMHIALSVHDVASTFKKLLSVLPGGILGSLSLFDALVAVHSQLNGEPEFPRTKQTKVRARLIALAIGTVKSQFRRELICAVLGLLSLIGRVAEVTPREDADGRPLPTANLMGYGALGIVFGPLLVGDLLDQYTMKLATPTGGLLLLPFSPPKLRRERRRTRPDGNRSGPPTVNKIMVANDIAEMLIANWRDVVRQMRSLGAHHHRKGSSLVNARGTSVSEPFAIKMPRDLDAVQKGPNQSKGEHEGPEPDTPTMGLKRRRNRPVNMAPHPKLLSKVSMQTLTPTIEEGSTEETSARLEAVSEQDRGKDVDGEAVPRPEVAKSVLGEVKAKGPKDTIPAPPPILPQRVPPRLSSRSNRSQDCSEVQTIKSCGTEGDSSATKGQMAKASRKRRQSKTSNNTGSHDGLRGSIGNTPDHLYPPTDGRSRSSQGVSEDMTQVAARRQPGSPTPGNEGRHGSKQAEASDPPFNAGPATGEKSLATQAPASKPHRKRPVRFLVQSPSHSDSSERLSKKGSVKAMAAMFEGQGLNLARMSCPGHGEGANEGAELLQQTASPCPCQLLGRGDGCASDGLVASPQDDQAMSSRAGFMKDAAAVDEPPCRHIAARRSLPMLPPCLSCSSPVHAQELRWACMGHDKEQVPVAQCRKLTRSLSMPPLGYQAAGEGRVLDAAAHPADTLWGSSALFCQMHKLQRRLSIEAEEAAQLRRQLESREDAEVGALSRELSTARRDKSMWKERAESAERRVKAFERFAARMRDLKESIMASQHGVDETAGRPQPRNEVAKDMGSNARSAHKSSAEFGGTTMGSDGAGSRREFLSRQSAEAEQIWAAMEELLRMEDVEELLRMKEGGAAEGKE</sequence>
<feature type="compositionally biased region" description="Basic and acidic residues" evidence="2">
    <location>
        <begin position="547"/>
        <end position="564"/>
    </location>
</feature>
<gene>
    <name evidence="4" type="ORF">L249_7772</name>
</gene>
<dbReference type="STRING" id="1330021.A0A367LAY5"/>
<feature type="domain" description="Rho-GAP" evidence="3">
    <location>
        <begin position="187"/>
        <end position="435"/>
    </location>
</feature>
<feature type="region of interest" description="Disordered" evidence="2">
    <location>
        <begin position="396"/>
        <end position="417"/>
    </location>
</feature>
<feature type="compositionally biased region" description="Pro residues" evidence="2">
    <location>
        <begin position="582"/>
        <end position="592"/>
    </location>
</feature>
<feature type="compositionally biased region" description="Polar residues" evidence="2">
    <location>
        <begin position="8"/>
        <end position="35"/>
    </location>
</feature>
<name>A0A367LAY5_9HYPO</name>
<evidence type="ECO:0000256" key="1">
    <source>
        <dbReference type="SAM" id="Coils"/>
    </source>
</evidence>
<dbReference type="Gene3D" id="1.10.555.10">
    <property type="entry name" value="Rho GTPase activation protein"/>
    <property type="match status" value="1"/>
</dbReference>
<dbReference type="Pfam" id="PF00620">
    <property type="entry name" value="RhoGAP"/>
    <property type="match status" value="1"/>
</dbReference>
<dbReference type="Proteomes" id="UP000253664">
    <property type="component" value="Unassembled WGS sequence"/>
</dbReference>
<dbReference type="InterPro" id="IPR008936">
    <property type="entry name" value="Rho_GTPase_activation_prot"/>
</dbReference>
<protein>
    <recommendedName>
        <fullName evidence="3">Rho-GAP domain-containing protein</fullName>
    </recommendedName>
</protein>
<dbReference type="GO" id="GO:0007165">
    <property type="term" value="P:signal transduction"/>
    <property type="evidence" value="ECO:0007669"/>
    <property type="project" value="InterPro"/>
</dbReference>
<accession>A0A367LAY5</accession>
<organism evidence="4 5">
    <name type="scientific">Ophiocordyceps polyrhachis-furcata BCC 54312</name>
    <dbReference type="NCBI Taxonomy" id="1330021"/>
    <lineage>
        <taxon>Eukaryota</taxon>
        <taxon>Fungi</taxon>
        <taxon>Dikarya</taxon>
        <taxon>Ascomycota</taxon>
        <taxon>Pezizomycotina</taxon>
        <taxon>Sordariomycetes</taxon>
        <taxon>Hypocreomycetidae</taxon>
        <taxon>Hypocreales</taxon>
        <taxon>Ophiocordycipitaceae</taxon>
        <taxon>Ophiocordyceps</taxon>
    </lineage>
</organism>
<evidence type="ECO:0000259" key="3">
    <source>
        <dbReference type="SMART" id="SM00324"/>
    </source>
</evidence>
<evidence type="ECO:0000256" key="2">
    <source>
        <dbReference type="SAM" id="MobiDB-lite"/>
    </source>
</evidence>
<dbReference type="SMART" id="SM00324">
    <property type="entry name" value="RhoGAP"/>
    <property type="match status" value="1"/>
</dbReference>
<feature type="region of interest" description="Disordered" evidence="2">
    <location>
        <begin position="529"/>
        <end position="735"/>
    </location>
</feature>
<dbReference type="AlphaFoldDB" id="A0A367LAY5"/>
<reference evidence="4 5" key="1">
    <citation type="journal article" date="2015" name="BMC Genomics">
        <title>Insights from the genome of Ophiocordyceps polyrhachis-furcata to pathogenicity and host specificity in insect fungi.</title>
        <authorList>
            <person name="Wichadakul D."/>
            <person name="Kobmoo N."/>
            <person name="Ingsriswang S."/>
            <person name="Tangphatsornruang S."/>
            <person name="Chantasingh D."/>
            <person name="Luangsa-ard J.J."/>
            <person name="Eurwilaichitr L."/>
        </authorList>
    </citation>
    <scope>NUCLEOTIDE SEQUENCE [LARGE SCALE GENOMIC DNA]</scope>
    <source>
        <strain evidence="4 5">BCC 54312</strain>
    </source>
</reference>
<feature type="region of interest" description="Disordered" evidence="2">
    <location>
        <begin position="470"/>
        <end position="514"/>
    </location>
</feature>
<keyword evidence="1" id="KW-0175">Coiled coil</keyword>
<dbReference type="SUPFAM" id="SSF48350">
    <property type="entry name" value="GTPase activation domain, GAP"/>
    <property type="match status" value="1"/>
</dbReference>
<feature type="compositionally biased region" description="Polar residues" evidence="2">
    <location>
        <begin position="670"/>
        <end position="679"/>
    </location>
</feature>
<dbReference type="CDD" id="cd00159">
    <property type="entry name" value="RhoGAP"/>
    <property type="match status" value="1"/>
</dbReference>
<feature type="compositionally biased region" description="Polar residues" evidence="2">
    <location>
        <begin position="597"/>
        <end position="625"/>
    </location>
</feature>
<keyword evidence="5" id="KW-1185">Reference proteome</keyword>
<dbReference type="InterPro" id="IPR000198">
    <property type="entry name" value="RhoGAP_dom"/>
</dbReference>
<dbReference type="EMBL" id="LKCN02000010">
    <property type="protein sequence ID" value="RCI11576.1"/>
    <property type="molecule type" value="Genomic_DNA"/>
</dbReference>
<evidence type="ECO:0000313" key="5">
    <source>
        <dbReference type="Proteomes" id="UP000253664"/>
    </source>
</evidence>
<feature type="coiled-coil region" evidence="1">
    <location>
        <begin position="930"/>
        <end position="986"/>
    </location>
</feature>
<evidence type="ECO:0000313" key="4">
    <source>
        <dbReference type="EMBL" id="RCI11576.1"/>
    </source>
</evidence>
<dbReference type="OrthoDB" id="9994905at2759"/>
<comment type="caution">
    <text evidence="4">The sequence shown here is derived from an EMBL/GenBank/DDBJ whole genome shotgun (WGS) entry which is preliminary data.</text>
</comment>
<feature type="region of interest" description="Disordered" evidence="2">
    <location>
        <begin position="1029"/>
        <end position="1060"/>
    </location>
</feature>